<accession>A0AAV8C3F5</accession>
<evidence type="ECO:0000313" key="3">
    <source>
        <dbReference type="Proteomes" id="UP001140206"/>
    </source>
</evidence>
<evidence type="ECO:0000313" key="2">
    <source>
        <dbReference type="EMBL" id="KAJ4749984.1"/>
    </source>
</evidence>
<protein>
    <submittedName>
        <fullName evidence="2">F-box domain-containing protein</fullName>
    </submittedName>
</protein>
<dbReference type="PANTHER" id="PTHR44259:SF114">
    <property type="entry name" value="OS06G0707300 PROTEIN"/>
    <property type="match status" value="1"/>
</dbReference>
<evidence type="ECO:0000259" key="1">
    <source>
        <dbReference type="Pfam" id="PF03478"/>
    </source>
</evidence>
<gene>
    <name evidence="2" type="ORF">LUZ62_084389</name>
</gene>
<dbReference type="InterPro" id="IPR050942">
    <property type="entry name" value="F-box_BR-signaling"/>
</dbReference>
<dbReference type="PANTHER" id="PTHR44259">
    <property type="entry name" value="OS07G0183000 PROTEIN-RELATED"/>
    <property type="match status" value="1"/>
</dbReference>
<reference evidence="2" key="1">
    <citation type="submission" date="2022-08" db="EMBL/GenBank/DDBJ databases">
        <authorList>
            <person name="Marques A."/>
        </authorList>
    </citation>
    <scope>NUCLEOTIDE SEQUENCE</scope>
    <source>
        <strain evidence="2">RhyPub2mFocal</strain>
        <tissue evidence="2">Leaves</tissue>
    </source>
</reference>
<keyword evidence="3" id="KW-1185">Reference proteome</keyword>
<organism evidence="2 3">
    <name type="scientific">Rhynchospora pubera</name>
    <dbReference type="NCBI Taxonomy" id="906938"/>
    <lineage>
        <taxon>Eukaryota</taxon>
        <taxon>Viridiplantae</taxon>
        <taxon>Streptophyta</taxon>
        <taxon>Embryophyta</taxon>
        <taxon>Tracheophyta</taxon>
        <taxon>Spermatophyta</taxon>
        <taxon>Magnoliopsida</taxon>
        <taxon>Liliopsida</taxon>
        <taxon>Poales</taxon>
        <taxon>Cyperaceae</taxon>
        <taxon>Cyperoideae</taxon>
        <taxon>Rhynchosporeae</taxon>
        <taxon>Rhynchospora</taxon>
    </lineage>
</organism>
<dbReference type="InterPro" id="IPR005174">
    <property type="entry name" value="KIB1-4_b-propeller"/>
</dbReference>
<name>A0AAV8C3F5_9POAL</name>
<dbReference type="Proteomes" id="UP001140206">
    <property type="component" value="Chromosome 5"/>
</dbReference>
<comment type="caution">
    <text evidence="2">The sequence shown here is derived from an EMBL/GenBank/DDBJ whole genome shotgun (WGS) entry which is preliminary data.</text>
</comment>
<feature type="domain" description="KIB1-4 beta-propeller" evidence="1">
    <location>
        <begin position="97"/>
        <end position="313"/>
    </location>
</feature>
<dbReference type="EMBL" id="JAMFTS010000005">
    <property type="protein sequence ID" value="KAJ4749984.1"/>
    <property type="molecule type" value="Genomic_DNA"/>
</dbReference>
<dbReference type="AlphaFoldDB" id="A0AAV8C3F5"/>
<proteinExistence type="predicted"/>
<dbReference type="Pfam" id="PF03478">
    <property type="entry name" value="Beta-prop_KIB1-4"/>
    <property type="match status" value="1"/>
</dbReference>
<sequence>MCCRGMKRERKRDWSDLLPELVHLISKNIPGLGDFIRFRAVCKNWRSVVPLSDAPQQLPWLLEGNGDSHAMTTILQEKHRFYSLFTGETGTICAKPSCKGKSFSGPIQGHLRLFDGGHTILRRKCHLFNPLTEEEVWLPPRPCPLGYWTIHLGGFESWAFFDTHTSKWIAAERRPSHPYCYARMMFISSRRGAFTEFFSVSTEKKIGHIPPPLEETQLDSRCVSTHLVNCDGDLLRVSLYSKCCLNTEHCSYFRIYEFSCEGDHCVWEEISSIDDLVIFLDVVEAFSISVNSFPAAAGLVKPNSIYFLSSESDECKPYRYDIKQGSVQRLPCQFKTCTWFLPTLRTATIAS</sequence>